<evidence type="ECO:0000313" key="4">
    <source>
        <dbReference type="Proteomes" id="UP000636800"/>
    </source>
</evidence>
<feature type="region of interest" description="Disordered" evidence="1">
    <location>
        <begin position="47"/>
        <end position="81"/>
    </location>
</feature>
<dbReference type="EMBL" id="JADCNL010000557">
    <property type="protein sequence ID" value="KAG0446708.1"/>
    <property type="molecule type" value="Genomic_DNA"/>
</dbReference>
<sequence length="81" mass="9039">MTGSKTTAERPGRRLHRRGQLGAGSCLRLGNDLGLLRRWNRVGAVYGSKTALDNNNSRADTREESKRPHDDRGESKLPYGF</sequence>
<dbReference type="AlphaFoldDB" id="A0A835U2S0"/>
<evidence type="ECO:0000313" key="2">
    <source>
        <dbReference type="EMBL" id="KAG0446648.1"/>
    </source>
</evidence>
<name>A0A835U2S0_VANPL</name>
<comment type="caution">
    <text evidence="3">The sequence shown here is derived from an EMBL/GenBank/DDBJ whole genome shotgun (WGS) entry which is preliminary data.</text>
</comment>
<keyword evidence="4" id="KW-1185">Reference proteome</keyword>
<evidence type="ECO:0000313" key="5">
    <source>
        <dbReference type="Proteomes" id="UP000639772"/>
    </source>
</evidence>
<organism evidence="3 4">
    <name type="scientific">Vanilla planifolia</name>
    <name type="common">Vanilla</name>
    <dbReference type="NCBI Taxonomy" id="51239"/>
    <lineage>
        <taxon>Eukaryota</taxon>
        <taxon>Viridiplantae</taxon>
        <taxon>Streptophyta</taxon>
        <taxon>Embryophyta</taxon>
        <taxon>Tracheophyta</taxon>
        <taxon>Spermatophyta</taxon>
        <taxon>Magnoliopsida</taxon>
        <taxon>Liliopsida</taxon>
        <taxon>Asparagales</taxon>
        <taxon>Orchidaceae</taxon>
        <taxon>Vanilloideae</taxon>
        <taxon>Vanilleae</taxon>
        <taxon>Vanilla</taxon>
    </lineage>
</organism>
<evidence type="ECO:0000313" key="3">
    <source>
        <dbReference type="EMBL" id="KAG0446708.1"/>
    </source>
</evidence>
<gene>
    <name evidence="3" type="ORF">HPP92_028699</name>
    <name evidence="2" type="ORF">HPP92_028716</name>
</gene>
<dbReference type="EMBL" id="JADCNM010000558">
    <property type="protein sequence ID" value="KAG0446648.1"/>
    <property type="molecule type" value="Genomic_DNA"/>
</dbReference>
<dbReference type="Proteomes" id="UP000636800">
    <property type="component" value="Unassembled WGS sequence"/>
</dbReference>
<protein>
    <submittedName>
        <fullName evidence="3">Uncharacterized protein</fullName>
    </submittedName>
</protein>
<accession>A0A835U2S0</accession>
<feature type="compositionally biased region" description="Basic and acidic residues" evidence="1">
    <location>
        <begin position="59"/>
        <end position="75"/>
    </location>
</feature>
<reference evidence="4 5" key="1">
    <citation type="journal article" date="2020" name="Nat. Food">
        <title>A phased Vanilla planifolia genome enables genetic improvement of flavour and production.</title>
        <authorList>
            <person name="Hasing T."/>
            <person name="Tang H."/>
            <person name="Brym M."/>
            <person name="Khazi F."/>
            <person name="Huang T."/>
            <person name="Chambers A.H."/>
        </authorList>
    </citation>
    <scope>NUCLEOTIDE SEQUENCE [LARGE SCALE GENOMIC DNA]</scope>
    <source>
        <tissue evidence="3">Leaf</tissue>
    </source>
</reference>
<dbReference type="Proteomes" id="UP000639772">
    <property type="component" value="Unassembled WGS sequence"/>
</dbReference>
<evidence type="ECO:0000256" key="1">
    <source>
        <dbReference type="SAM" id="MobiDB-lite"/>
    </source>
</evidence>
<feature type="region of interest" description="Disordered" evidence="1">
    <location>
        <begin position="1"/>
        <end position="21"/>
    </location>
</feature>
<proteinExistence type="predicted"/>